<feature type="binding site" evidence="12">
    <location>
        <begin position="222"/>
        <end position="224"/>
    </location>
    <ligand>
        <name>S-adenosyl-L-methionine</name>
        <dbReference type="ChEBI" id="CHEBI:59789"/>
    </ligand>
</feature>
<feature type="binding site" evidence="12">
    <location>
        <position position="124"/>
    </location>
    <ligand>
        <name>[4Fe-4S] cluster</name>
        <dbReference type="ChEBI" id="CHEBI:49883"/>
        <note>4Fe-4S-S-AdoMet</note>
    </ligand>
</feature>
<feature type="compositionally biased region" description="Low complexity" evidence="13">
    <location>
        <begin position="365"/>
        <end position="382"/>
    </location>
</feature>
<feature type="binding site" evidence="12">
    <location>
        <position position="199"/>
    </location>
    <ligand>
        <name>S-adenosyl-L-methionine</name>
        <dbReference type="ChEBI" id="CHEBI:59789"/>
    </ligand>
</feature>
<evidence type="ECO:0000256" key="11">
    <source>
        <dbReference type="ARBA" id="ARBA00023014"/>
    </source>
</evidence>
<dbReference type="GO" id="GO:0070040">
    <property type="term" value="F:rRNA (adenine(2503)-C2-)-methyltransferase activity"/>
    <property type="evidence" value="ECO:0007669"/>
    <property type="project" value="UniProtKB-UniRule"/>
</dbReference>
<dbReference type="Pfam" id="PF21016">
    <property type="entry name" value="RlmN_N"/>
    <property type="match status" value="1"/>
</dbReference>
<gene>
    <name evidence="12 15" type="primary">rlmN</name>
    <name evidence="15" type="ORF">E6H03_04410</name>
</gene>
<reference evidence="15 16" key="1">
    <citation type="journal article" date="2019" name="Nat. Microbiol.">
        <title>Mediterranean grassland soil C-N compound turnover is dependent on rainfall and depth, and is mediated by genomically divergent microorganisms.</title>
        <authorList>
            <person name="Diamond S."/>
            <person name="Andeer P.F."/>
            <person name="Li Z."/>
            <person name="Crits-Christoph A."/>
            <person name="Burstein D."/>
            <person name="Anantharaman K."/>
            <person name="Lane K.R."/>
            <person name="Thomas B.C."/>
            <person name="Pan C."/>
            <person name="Northen T.R."/>
            <person name="Banfield J.F."/>
        </authorList>
    </citation>
    <scope>NUCLEOTIDE SEQUENCE [LARGE SCALE GENOMIC DNA]</scope>
    <source>
        <strain evidence="15">NP_6</strain>
    </source>
</reference>
<dbReference type="GO" id="GO:0051539">
    <property type="term" value="F:4 iron, 4 sulfur cluster binding"/>
    <property type="evidence" value="ECO:0007669"/>
    <property type="project" value="UniProtKB-UniRule"/>
</dbReference>
<name>A0A537JHN5_9BACT</name>
<comment type="caution">
    <text evidence="12">Lacks conserved residue(s) required for the propagation of feature annotation.</text>
</comment>
<keyword evidence="10 12" id="KW-0408">Iron</keyword>
<evidence type="ECO:0000256" key="1">
    <source>
        <dbReference type="ARBA" id="ARBA00004496"/>
    </source>
</evidence>
<evidence type="ECO:0000256" key="6">
    <source>
        <dbReference type="ARBA" id="ARBA00022679"/>
    </source>
</evidence>
<comment type="caution">
    <text evidence="15">The sequence shown here is derived from an EMBL/GenBank/DDBJ whole genome shotgun (WGS) entry which is preliminary data.</text>
</comment>
<dbReference type="InterPro" id="IPR007197">
    <property type="entry name" value="rSAM"/>
</dbReference>
<dbReference type="InterPro" id="IPR040072">
    <property type="entry name" value="Methyltransferase_A"/>
</dbReference>
<dbReference type="GO" id="GO:0002935">
    <property type="term" value="F:tRNA (adenine(37)-C2)-methyltransferase activity"/>
    <property type="evidence" value="ECO:0007669"/>
    <property type="project" value="UniProtKB-UniRule"/>
</dbReference>
<dbReference type="SUPFAM" id="SSF102114">
    <property type="entry name" value="Radical SAM enzymes"/>
    <property type="match status" value="1"/>
</dbReference>
<comment type="miscellaneous">
    <text evidence="12">Reaction proceeds by a ping-pong mechanism involving intermediate methylation of a conserved cysteine residue.</text>
</comment>
<dbReference type="PIRSF" id="PIRSF006004">
    <property type="entry name" value="CHP00048"/>
    <property type="match status" value="1"/>
</dbReference>
<comment type="subcellular location">
    <subcellularLocation>
        <location evidence="1 12">Cytoplasm</location>
    </subcellularLocation>
</comment>
<sequence>MTTGHASPLLDLRGMLLPDLEAFVERLGEPRYRGRQIARWLYTRGAAAVDEMTDLPRAFRDRLAEGARIGSLAVRRTQEAPDASATKLLVALEDGQTVECVRMRFADGRRSACISTQVGCAMGCAFCATGLGGFARNLSAGEILGQFLLIRAQGRTRLSNVVFMGMGEPLANYGATVRAVRILAAPYGMGIGMRHITVSTVGLAPQIRQLARERLQMTLAVSLHAPADSLRDQLVPVNRRYPLAELMAACREYIEATRRRLTFEYVLIDGVNDGPDEARALGRLLAGVRSHVNLIPLNPVDGIVYRRPPISRVRAFASAVRSAGLPVTVRIERGVEIQAACGQLRLAAGLGRPSRWTPAAQRAQGASPAGAHASGSPGARSS</sequence>
<dbReference type="Pfam" id="PF04055">
    <property type="entry name" value="Radical_SAM"/>
    <property type="match status" value="1"/>
</dbReference>
<dbReference type="NCBIfam" id="TIGR00048">
    <property type="entry name" value="rRNA_mod_RlmN"/>
    <property type="match status" value="1"/>
</dbReference>
<dbReference type="FunFam" id="3.20.20.70:FF:000014">
    <property type="entry name" value="Probable dual-specificity RNA methyltransferase RlmN"/>
    <property type="match status" value="1"/>
</dbReference>
<evidence type="ECO:0000256" key="2">
    <source>
        <dbReference type="ARBA" id="ARBA00022485"/>
    </source>
</evidence>
<keyword evidence="8 12" id="KW-0819">tRNA processing</keyword>
<evidence type="ECO:0000256" key="13">
    <source>
        <dbReference type="SAM" id="MobiDB-lite"/>
    </source>
</evidence>
<evidence type="ECO:0000259" key="14">
    <source>
        <dbReference type="PROSITE" id="PS51918"/>
    </source>
</evidence>
<evidence type="ECO:0000256" key="8">
    <source>
        <dbReference type="ARBA" id="ARBA00022694"/>
    </source>
</evidence>
<dbReference type="InterPro" id="IPR004383">
    <property type="entry name" value="rRNA_lsu_MTrfase_RlmN/Cfr"/>
</dbReference>
<comment type="catalytic activity">
    <reaction evidence="12">
        <text>adenosine(2503) in 23S rRNA + 2 reduced [2Fe-2S]-[ferredoxin] + 2 S-adenosyl-L-methionine = 2-methyladenosine(2503) in 23S rRNA + 5'-deoxyadenosine + L-methionine + 2 oxidized [2Fe-2S]-[ferredoxin] + S-adenosyl-L-homocysteine</text>
        <dbReference type="Rhea" id="RHEA:42916"/>
        <dbReference type="Rhea" id="RHEA-COMP:10000"/>
        <dbReference type="Rhea" id="RHEA-COMP:10001"/>
        <dbReference type="Rhea" id="RHEA-COMP:10152"/>
        <dbReference type="Rhea" id="RHEA-COMP:10282"/>
        <dbReference type="ChEBI" id="CHEBI:17319"/>
        <dbReference type="ChEBI" id="CHEBI:33737"/>
        <dbReference type="ChEBI" id="CHEBI:33738"/>
        <dbReference type="ChEBI" id="CHEBI:57844"/>
        <dbReference type="ChEBI" id="CHEBI:57856"/>
        <dbReference type="ChEBI" id="CHEBI:59789"/>
        <dbReference type="ChEBI" id="CHEBI:74411"/>
        <dbReference type="ChEBI" id="CHEBI:74497"/>
        <dbReference type="EC" id="2.1.1.192"/>
    </reaction>
</comment>
<dbReference type="SFLD" id="SFLDF00275">
    <property type="entry name" value="adenosine_C2_methyltransferase"/>
    <property type="match status" value="1"/>
</dbReference>
<keyword evidence="2 12" id="KW-0004">4Fe-4S</keyword>
<evidence type="ECO:0000256" key="10">
    <source>
        <dbReference type="ARBA" id="ARBA00023004"/>
    </source>
</evidence>
<evidence type="ECO:0000256" key="12">
    <source>
        <dbReference type="HAMAP-Rule" id="MF_01849"/>
    </source>
</evidence>
<keyword evidence="6 12" id="KW-0808">Transferase</keyword>
<evidence type="ECO:0000256" key="9">
    <source>
        <dbReference type="ARBA" id="ARBA00022723"/>
    </source>
</evidence>
<dbReference type="EMBL" id="VBAN01000130">
    <property type="protein sequence ID" value="TMI83045.1"/>
    <property type="molecule type" value="Genomic_DNA"/>
</dbReference>
<dbReference type="GO" id="GO:0070475">
    <property type="term" value="P:rRNA base methylation"/>
    <property type="evidence" value="ECO:0007669"/>
    <property type="project" value="UniProtKB-UniRule"/>
</dbReference>
<comment type="cofactor">
    <cofactor evidence="12">
        <name>[4Fe-4S] cluster</name>
        <dbReference type="ChEBI" id="CHEBI:49883"/>
    </cofactor>
    <text evidence="12">Binds 1 [4Fe-4S] cluster. The cluster is coordinated with 3 cysteines and an exchangeable S-adenosyl-L-methionine.</text>
</comment>
<dbReference type="GO" id="GO:0030488">
    <property type="term" value="P:tRNA methylation"/>
    <property type="evidence" value="ECO:0007669"/>
    <property type="project" value="UniProtKB-UniRule"/>
</dbReference>
<dbReference type="GO" id="GO:0000049">
    <property type="term" value="F:tRNA binding"/>
    <property type="evidence" value="ECO:0007669"/>
    <property type="project" value="UniProtKB-UniRule"/>
</dbReference>
<dbReference type="CDD" id="cd01335">
    <property type="entry name" value="Radical_SAM"/>
    <property type="match status" value="1"/>
</dbReference>
<comment type="catalytic activity">
    <reaction evidence="12">
        <text>adenosine(37) in tRNA + 2 reduced [2Fe-2S]-[ferredoxin] + 2 S-adenosyl-L-methionine = 2-methyladenosine(37) in tRNA + 5'-deoxyadenosine + L-methionine + 2 oxidized [2Fe-2S]-[ferredoxin] + S-adenosyl-L-homocysteine</text>
        <dbReference type="Rhea" id="RHEA:43332"/>
        <dbReference type="Rhea" id="RHEA-COMP:10000"/>
        <dbReference type="Rhea" id="RHEA-COMP:10001"/>
        <dbReference type="Rhea" id="RHEA-COMP:10162"/>
        <dbReference type="Rhea" id="RHEA-COMP:10485"/>
        <dbReference type="ChEBI" id="CHEBI:17319"/>
        <dbReference type="ChEBI" id="CHEBI:33737"/>
        <dbReference type="ChEBI" id="CHEBI:33738"/>
        <dbReference type="ChEBI" id="CHEBI:57844"/>
        <dbReference type="ChEBI" id="CHEBI:57856"/>
        <dbReference type="ChEBI" id="CHEBI:59789"/>
        <dbReference type="ChEBI" id="CHEBI:74411"/>
        <dbReference type="ChEBI" id="CHEBI:74497"/>
        <dbReference type="EC" id="2.1.1.192"/>
    </reaction>
</comment>
<evidence type="ECO:0000256" key="4">
    <source>
        <dbReference type="ARBA" id="ARBA00022552"/>
    </source>
</evidence>
<keyword evidence="5 12" id="KW-0489">Methyltransferase</keyword>
<comment type="function">
    <text evidence="12">Specifically methylates position 2 of adenine 2503 in 23S rRNA and position 2 of adenine 37 in tRNAs.</text>
</comment>
<keyword evidence="3 12" id="KW-0963">Cytoplasm</keyword>
<proteinExistence type="inferred from homology"/>
<comment type="similarity">
    <text evidence="12">Belongs to the radical SAM superfamily. RlmN family.</text>
</comment>
<dbReference type="EC" id="2.1.1.192" evidence="12"/>
<dbReference type="InterPro" id="IPR013785">
    <property type="entry name" value="Aldolase_TIM"/>
</dbReference>
<accession>A0A537JHN5</accession>
<feature type="active site" description="Proton acceptor" evidence="12">
    <location>
        <position position="99"/>
    </location>
</feature>
<dbReference type="Gene3D" id="3.20.20.70">
    <property type="entry name" value="Aldolase class I"/>
    <property type="match status" value="1"/>
</dbReference>
<feature type="region of interest" description="Disordered" evidence="13">
    <location>
        <begin position="357"/>
        <end position="382"/>
    </location>
</feature>
<dbReference type="SFLD" id="SFLDS00029">
    <property type="entry name" value="Radical_SAM"/>
    <property type="match status" value="1"/>
</dbReference>
<keyword evidence="4 12" id="KW-0698">rRNA processing</keyword>
<keyword evidence="9 12" id="KW-0479">Metal-binding</keyword>
<feature type="binding site" evidence="12">
    <location>
        <position position="127"/>
    </location>
    <ligand>
        <name>[4Fe-4S] cluster</name>
        <dbReference type="ChEBI" id="CHEBI:49883"/>
        <note>4Fe-4S-S-AdoMet</note>
    </ligand>
</feature>
<dbReference type="InterPro" id="IPR058240">
    <property type="entry name" value="rSAM_sf"/>
</dbReference>
<evidence type="ECO:0000256" key="7">
    <source>
        <dbReference type="ARBA" id="ARBA00022691"/>
    </source>
</evidence>
<dbReference type="Proteomes" id="UP000318093">
    <property type="component" value="Unassembled WGS sequence"/>
</dbReference>
<protein>
    <recommendedName>
        <fullName evidence="12">Probable dual-specificity RNA methyltransferase RlmN</fullName>
        <ecNumber evidence="12">2.1.1.192</ecNumber>
    </recommendedName>
    <alternativeName>
        <fullName evidence="12">23S rRNA (adenine(2503)-C(2))-methyltransferase</fullName>
    </alternativeName>
    <alternativeName>
        <fullName evidence="12">23S rRNA m2A2503 methyltransferase</fullName>
    </alternativeName>
    <alternativeName>
        <fullName evidence="12">Ribosomal RNA large subunit methyltransferase N</fullName>
    </alternativeName>
    <alternativeName>
        <fullName evidence="12">tRNA (adenine(37)-C(2))-methyltransferase</fullName>
    </alternativeName>
    <alternativeName>
        <fullName evidence="12">tRNA m2A37 methyltransferase</fullName>
    </alternativeName>
</protein>
<dbReference type="AlphaFoldDB" id="A0A537JHN5"/>
<keyword evidence="12" id="KW-1015">Disulfide bond</keyword>
<dbReference type="GO" id="GO:0046872">
    <property type="term" value="F:metal ion binding"/>
    <property type="evidence" value="ECO:0007669"/>
    <property type="project" value="UniProtKB-KW"/>
</dbReference>
<evidence type="ECO:0000313" key="15">
    <source>
        <dbReference type="EMBL" id="TMI83045.1"/>
    </source>
</evidence>
<keyword evidence="7 12" id="KW-0949">S-adenosyl-L-methionine</keyword>
<dbReference type="Gene3D" id="1.10.150.530">
    <property type="match status" value="1"/>
</dbReference>
<evidence type="ECO:0000256" key="3">
    <source>
        <dbReference type="ARBA" id="ARBA00022490"/>
    </source>
</evidence>
<dbReference type="PANTHER" id="PTHR30544:SF5">
    <property type="entry name" value="RADICAL SAM CORE DOMAIN-CONTAINING PROTEIN"/>
    <property type="match status" value="1"/>
</dbReference>
<evidence type="ECO:0000256" key="5">
    <source>
        <dbReference type="ARBA" id="ARBA00022603"/>
    </source>
</evidence>
<feature type="binding site" evidence="12">
    <location>
        <position position="298"/>
    </location>
    <ligand>
        <name>S-adenosyl-L-methionine</name>
        <dbReference type="ChEBI" id="CHEBI:59789"/>
    </ligand>
</feature>
<dbReference type="PANTHER" id="PTHR30544">
    <property type="entry name" value="23S RRNA METHYLTRANSFERASE"/>
    <property type="match status" value="1"/>
</dbReference>
<dbReference type="HAMAP" id="MF_01849">
    <property type="entry name" value="RNA_methyltr_RlmN"/>
    <property type="match status" value="1"/>
</dbReference>
<keyword evidence="11 12" id="KW-0411">Iron-sulfur</keyword>
<evidence type="ECO:0000313" key="16">
    <source>
        <dbReference type="Proteomes" id="UP000318093"/>
    </source>
</evidence>
<feature type="active site" description="S-methylcysteine intermediate" evidence="12">
    <location>
        <position position="341"/>
    </location>
</feature>
<dbReference type="InterPro" id="IPR027492">
    <property type="entry name" value="RNA_MTrfase_RlmN"/>
</dbReference>
<feature type="domain" description="Radical SAM core" evidence="14">
    <location>
        <begin position="106"/>
        <end position="336"/>
    </location>
</feature>
<dbReference type="SFLD" id="SFLDG01062">
    <property type="entry name" value="methyltransferase_(Class_A)"/>
    <property type="match status" value="1"/>
</dbReference>
<feature type="binding site" evidence="12">
    <location>
        <begin position="167"/>
        <end position="168"/>
    </location>
    <ligand>
        <name>S-adenosyl-L-methionine</name>
        <dbReference type="ChEBI" id="CHEBI:59789"/>
    </ligand>
</feature>
<dbReference type="PROSITE" id="PS51918">
    <property type="entry name" value="RADICAL_SAM"/>
    <property type="match status" value="1"/>
</dbReference>
<feature type="binding site" evidence="12">
    <location>
        <position position="120"/>
    </location>
    <ligand>
        <name>[4Fe-4S] cluster</name>
        <dbReference type="ChEBI" id="CHEBI:49883"/>
        <note>4Fe-4S-S-AdoMet</note>
    </ligand>
</feature>
<dbReference type="InterPro" id="IPR048641">
    <property type="entry name" value="RlmN_N"/>
</dbReference>
<organism evidence="15 16">
    <name type="scientific">Candidatus Segetimicrobium genomatis</name>
    <dbReference type="NCBI Taxonomy" id="2569760"/>
    <lineage>
        <taxon>Bacteria</taxon>
        <taxon>Bacillati</taxon>
        <taxon>Candidatus Sysuimicrobiota</taxon>
        <taxon>Candidatus Sysuimicrobiia</taxon>
        <taxon>Candidatus Sysuimicrobiales</taxon>
        <taxon>Candidatus Segetimicrobiaceae</taxon>
        <taxon>Candidatus Segetimicrobium</taxon>
    </lineage>
</organism>
<dbReference type="GO" id="GO:0005737">
    <property type="term" value="C:cytoplasm"/>
    <property type="evidence" value="ECO:0007669"/>
    <property type="project" value="UniProtKB-SubCell"/>
</dbReference>
<dbReference type="GO" id="GO:0019843">
    <property type="term" value="F:rRNA binding"/>
    <property type="evidence" value="ECO:0007669"/>
    <property type="project" value="UniProtKB-UniRule"/>
</dbReference>